<comment type="caution">
    <text evidence="2">The sequence shown here is derived from an EMBL/GenBank/DDBJ whole genome shotgun (WGS) entry which is preliminary data.</text>
</comment>
<dbReference type="PANTHER" id="PTHR31579:SF84">
    <property type="entry name" value="F21O3.6 PROTEIN"/>
    <property type="match status" value="1"/>
</dbReference>
<proteinExistence type="predicted"/>
<dbReference type="EMBL" id="JAGGNH010000001">
    <property type="protein sequence ID" value="KAJ0988941.1"/>
    <property type="molecule type" value="Genomic_DNA"/>
</dbReference>
<accession>A0A9D5DBI1</accession>
<dbReference type="AlphaFoldDB" id="A0A9D5DBI1"/>
<dbReference type="OrthoDB" id="548115at2759"/>
<keyword evidence="3" id="KW-1185">Reference proteome</keyword>
<dbReference type="Pfam" id="PF04720">
    <property type="entry name" value="PDDEXK_6"/>
    <property type="match status" value="1"/>
</dbReference>
<name>A0A9D5DBI1_9LILI</name>
<reference evidence="2" key="1">
    <citation type="submission" date="2021-03" db="EMBL/GenBank/DDBJ databases">
        <authorList>
            <person name="Li Z."/>
            <person name="Yang C."/>
        </authorList>
    </citation>
    <scope>NUCLEOTIDE SEQUENCE</scope>
    <source>
        <strain evidence="2">Dzin_1.0</strain>
        <tissue evidence="2">Leaf</tissue>
    </source>
</reference>
<gene>
    <name evidence="2" type="ORF">J5N97_007297</name>
</gene>
<dbReference type="NCBIfam" id="TIGR01615">
    <property type="entry name" value="A_thal_3542"/>
    <property type="match status" value="1"/>
</dbReference>
<evidence type="ECO:0000256" key="1">
    <source>
        <dbReference type="SAM" id="MobiDB-lite"/>
    </source>
</evidence>
<feature type="compositionally biased region" description="Acidic residues" evidence="1">
    <location>
        <begin position="55"/>
        <end position="73"/>
    </location>
</feature>
<dbReference type="Proteomes" id="UP001085076">
    <property type="component" value="Miscellaneous, Linkage group lg01"/>
</dbReference>
<protein>
    <submittedName>
        <fullName evidence="2">Uncharacterized protein</fullName>
    </submittedName>
</protein>
<evidence type="ECO:0000313" key="3">
    <source>
        <dbReference type="Proteomes" id="UP001085076"/>
    </source>
</evidence>
<feature type="region of interest" description="Disordered" evidence="1">
    <location>
        <begin position="55"/>
        <end position="77"/>
    </location>
</feature>
<sequence length="281" mass="30331">MAGFIRAKRVTDPFADKVRARIRGDDGHYATSSGSEVEETPCFSGLVHAFLEADDSAPQEDAGSGEESGEEETPESRAAHVAGLVRELLGSSGKENGLRRRVISDVCNAARVFDGMPPALHRRAVMGRLREWGYNAGVCTSRVESSGGLTAGSYEYVDVVVGKEVRYIVDLDFAAEFEIARATVEYEMVVGALPKVMVATPDELRRVVKVVADAARRSMKSEGLHLPPWRKGRYMVAKWLGPYRRTVNSGGGVVVKGGAEIKCRAVGFAAGVMIPATARTR</sequence>
<evidence type="ECO:0000313" key="2">
    <source>
        <dbReference type="EMBL" id="KAJ0988941.1"/>
    </source>
</evidence>
<organism evidence="2 3">
    <name type="scientific">Dioscorea zingiberensis</name>
    <dbReference type="NCBI Taxonomy" id="325984"/>
    <lineage>
        <taxon>Eukaryota</taxon>
        <taxon>Viridiplantae</taxon>
        <taxon>Streptophyta</taxon>
        <taxon>Embryophyta</taxon>
        <taxon>Tracheophyta</taxon>
        <taxon>Spermatophyta</taxon>
        <taxon>Magnoliopsida</taxon>
        <taxon>Liliopsida</taxon>
        <taxon>Dioscoreales</taxon>
        <taxon>Dioscoreaceae</taxon>
        <taxon>Dioscorea</taxon>
    </lineage>
</organism>
<reference evidence="2" key="2">
    <citation type="journal article" date="2022" name="Hortic Res">
        <title>The genome of Dioscorea zingiberensis sheds light on the biosynthesis, origin and evolution of the medicinally important diosgenin saponins.</title>
        <authorList>
            <person name="Li Y."/>
            <person name="Tan C."/>
            <person name="Li Z."/>
            <person name="Guo J."/>
            <person name="Li S."/>
            <person name="Chen X."/>
            <person name="Wang C."/>
            <person name="Dai X."/>
            <person name="Yang H."/>
            <person name="Song W."/>
            <person name="Hou L."/>
            <person name="Xu J."/>
            <person name="Tong Z."/>
            <person name="Xu A."/>
            <person name="Yuan X."/>
            <person name="Wang W."/>
            <person name="Yang Q."/>
            <person name="Chen L."/>
            <person name="Sun Z."/>
            <person name="Wang K."/>
            <person name="Pan B."/>
            <person name="Chen J."/>
            <person name="Bao Y."/>
            <person name="Liu F."/>
            <person name="Qi X."/>
            <person name="Gang D.R."/>
            <person name="Wen J."/>
            <person name="Li J."/>
        </authorList>
    </citation>
    <scope>NUCLEOTIDE SEQUENCE</scope>
    <source>
        <strain evidence="2">Dzin_1.0</strain>
    </source>
</reference>
<dbReference type="PANTHER" id="PTHR31579">
    <property type="entry name" value="OS03G0796600 PROTEIN"/>
    <property type="match status" value="1"/>
</dbReference>
<dbReference type="InterPro" id="IPR006502">
    <property type="entry name" value="PDDEXK-like"/>
</dbReference>